<feature type="compositionally biased region" description="Acidic residues" evidence="1">
    <location>
        <begin position="346"/>
        <end position="364"/>
    </location>
</feature>
<protein>
    <recommendedName>
        <fullName evidence="2">DUF4216 domain-containing protein</fullName>
    </recommendedName>
</protein>
<evidence type="ECO:0000313" key="3">
    <source>
        <dbReference type="EMBL" id="KAK1561562.1"/>
    </source>
</evidence>
<dbReference type="Proteomes" id="UP001231189">
    <property type="component" value="Unassembled WGS sequence"/>
</dbReference>
<comment type="caution">
    <text evidence="3">The sequence shown here is derived from an EMBL/GenBank/DDBJ whole genome shotgun (WGS) entry which is preliminary data.</text>
</comment>
<dbReference type="InterPro" id="IPR025312">
    <property type="entry name" value="DUF4216"/>
</dbReference>
<dbReference type="Pfam" id="PF13952">
    <property type="entry name" value="DUF4216"/>
    <property type="match status" value="1"/>
</dbReference>
<dbReference type="AlphaFoldDB" id="A0AAD8PIF0"/>
<dbReference type="EMBL" id="JAUUTY010001104">
    <property type="protein sequence ID" value="KAK1561562.1"/>
    <property type="molecule type" value="Genomic_DNA"/>
</dbReference>
<dbReference type="PANTHER" id="PTHR48258">
    <property type="entry name" value="DUF4218 DOMAIN-CONTAINING PROTEIN-RELATED"/>
    <property type="match status" value="1"/>
</dbReference>
<feature type="domain" description="DUF4216" evidence="2">
    <location>
        <begin position="176"/>
        <end position="243"/>
    </location>
</feature>
<accession>A0AAD8PIF0</accession>
<feature type="region of interest" description="Disordered" evidence="1">
    <location>
        <begin position="17"/>
        <end position="36"/>
    </location>
</feature>
<evidence type="ECO:0000256" key="1">
    <source>
        <dbReference type="SAM" id="MobiDB-lite"/>
    </source>
</evidence>
<evidence type="ECO:0000259" key="2">
    <source>
        <dbReference type="Pfam" id="PF13952"/>
    </source>
</evidence>
<keyword evidence="4" id="KW-1185">Reference proteome</keyword>
<name>A0AAD8PIF0_LOLMU</name>
<gene>
    <name evidence="3" type="ORF">QYE76_017705</name>
</gene>
<feature type="region of interest" description="Disordered" evidence="1">
    <location>
        <begin position="253"/>
        <end position="272"/>
    </location>
</feature>
<feature type="compositionally biased region" description="Acidic residues" evidence="1">
    <location>
        <begin position="24"/>
        <end position="35"/>
    </location>
</feature>
<dbReference type="PANTHER" id="PTHR48258:SF4">
    <property type="entry name" value="DUF4216 DOMAIN-CONTAINING PROTEIN"/>
    <property type="match status" value="1"/>
</dbReference>
<organism evidence="3 4">
    <name type="scientific">Lolium multiflorum</name>
    <name type="common">Italian ryegrass</name>
    <name type="synonym">Lolium perenne subsp. multiflorum</name>
    <dbReference type="NCBI Taxonomy" id="4521"/>
    <lineage>
        <taxon>Eukaryota</taxon>
        <taxon>Viridiplantae</taxon>
        <taxon>Streptophyta</taxon>
        <taxon>Embryophyta</taxon>
        <taxon>Tracheophyta</taxon>
        <taxon>Spermatophyta</taxon>
        <taxon>Magnoliopsida</taxon>
        <taxon>Liliopsida</taxon>
        <taxon>Poales</taxon>
        <taxon>Poaceae</taxon>
        <taxon>BOP clade</taxon>
        <taxon>Pooideae</taxon>
        <taxon>Poodae</taxon>
        <taxon>Poeae</taxon>
        <taxon>Poeae Chloroplast Group 2 (Poeae type)</taxon>
        <taxon>Loliodinae</taxon>
        <taxon>Loliinae</taxon>
        <taxon>Lolium</taxon>
    </lineage>
</organism>
<proteinExistence type="predicted"/>
<feature type="region of interest" description="Disordered" evidence="1">
    <location>
        <begin position="307"/>
        <end position="364"/>
    </location>
</feature>
<reference evidence="3" key="1">
    <citation type="submission" date="2023-07" db="EMBL/GenBank/DDBJ databases">
        <title>A chromosome-level genome assembly of Lolium multiflorum.</title>
        <authorList>
            <person name="Chen Y."/>
            <person name="Copetti D."/>
            <person name="Kolliker R."/>
            <person name="Studer B."/>
        </authorList>
    </citation>
    <scope>NUCLEOTIDE SEQUENCE</scope>
    <source>
        <strain evidence="3">02402/16</strain>
        <tissue evidence="3">Leaf</tissue>
    </source>
</reference>
<evidence type="ECO:0000313" key="4">
    <source>
        <dbReference type="Proteomes" id="UP001231189"/>
    </source>
</evidence>
<feature type="compositionally biased region" description="Acidic residues" evidence="1">
    <location>
        <begin position="307"/>
        <end position="339"/>
    </location>
</feature>
<sequence>MTRHLCNNGFTLGYERWTSHGESDTPEILEQDNDGDVDRMDDMLIDAIAAEGVSVGDEPTEAAKKFYDMLVEADKALHEKTTQSRLSIVGRLMTIKTQHNLPEACYNEIMSLIHDIVGDDAAKDLPTNFHRSKKLVHSLAMPYVKIHACPNNYGEQLDYYGVIEDIIKLSFTAGKKLEMVLFRCRWFDPTKGMRSDAKLGLVEINSCSRLKNFEPFAMAHQATQAYYLKYASPKRDLRDWRVVYKIQPRNSLRNLDENDTSNADDFFQEDGQQGSFSVDVDNFVDEFTVSRNQSDDVLDPAEIEMIENQNNDENDEELPEEELEDSSDEEEEEIEEEEGQEQRDGAEDDDDRIEHDSEYDDDDY</sequence>